<proteinExistence type="predicted"/>
<comment type="caution">
    <text evidence="3">The sequence shown here is derived from an EMBL/GenBank/DDBJ whole genome shotgun (WGS) entry which is preliminary data.</text>
</comment>
<dbReference type="EMBL" id="JAAGYR010000001">
    <property type="protein sequence ID" value="NEN74730.1"/>
    <property type="molecule type" value="Genomic_DNA"/>
</dbReference>
<dbReference type="CDD" id="cd07756">
    <property type="entry name" value="CYTH-like_Pase_CHAD"/>
    <property type="match status" value="1"/>
</dbReference>
<keyword evidence="4" id="KW-1185">Reference proteome</keyword>
<dbReference type="SMART" id="SM00880">
    <property type="entry name" value="CHAD"/>
    <property type="match status" value="1"/>
</dbReference>
<dbReference type="PROSITE" id="PS51707">
    <property type="entry name" value="CYTH"/>
    <property type="match status" value="1"/>
</dbReference>
<name>A0A6L9Y306_9BURK</name>
<dbReference type="SUPFAM" id="SSF55154">
    <property type="entry name" value="CYTH-like phosphatases"/>
    <property type="match status" value="1"/>
</dbReference>
<dbReference type="Pfam" id="PF01928">
    <property type="entry name" value="CYTH"/>
    <property type="match status" value="1"/>
</dbReference>
<evidence type="ECO:0000313" key="4">
    <source>
        <dbReference type="Proteomes" id="UP000477651"/>
    </source>
</evidence>
<dbReference type="Proteomes" id="UP000477651">
    <property type="component" value="Unassembled WGS sequence"/>
</dbReference>
<dbReference type="Gene3D" id="1.40.20.10">
    <property type="entry name" value="CHAD domain"/>
    <property type="match status" value="1"/>
</dbReference>
<dbReference type="Pfam" id="PF05235">
    <property type="entry name" value="CHAD"/>
    <property type="match status" value="2"/>
</dbReference>
<dbReference type="SMART" id="SM01118">
    <property type="entry name" value="CYTH"/>
    <property type="match status" value="1"/>
</dbReference>
<evidence type="ECO:0000259" key="2">
    <source>
        <dbReference type="PROSITE" id="PS51708"/>
    </source>
</evidence>
<feature type="domain" description="CHAD" evidence="2">
    <location>
        <begin position="227"/>
        <end position="582"/>
    </location>
</feature>
<feature type="domain" description="CYTH" evidence="1">
    <location>
        <begin position="1"/>
        <end position="189"/>
    </location>
</feature>
<dbReference type="InterPro" id="IPR039013">
    <property type="entry name" value="YgiF"/>
</dbReference>
<sequence length="584" mass="66696">MSEQELKLHVPPHSRDNIKKALAKANTIHLHAMYFDTPDRQLAKAKVAIRLRKEGDDWVQTLKMAGENSFSRIELNHPRSKPILDLSLYAGTVAEPVLTKLTQPLGLRYETDVIRLYKKQRTRKGTVEIAFDTGVVRAGRLELPINEIEFELRSGHVEAMFDIATRWLYDYDLILDTRTKSHRGDALANMMAKINNIDDIHKDTIESQETTRFWRPYKTKRTVLSRHLSATQALCRLTEECVEQIAINTAYLAEVDTAGVIQVACPEHVHQLRIGMRRLISHWKLFSGFAHLPPSELMEEIRLYLNQFGATRDTDVMLATIMPLLEKAGMPPIKIDHYQGRSATELARDNHFQAFLLKLLAWVATTPATDPIKADKANISANLPLSEEINIDAVDHSSSVLPQTDIPVSATEEISQISLSDNEKEALSDNISMNISTTTHTDFLDIIPLVPHSPSNDFLKKIIEKRLTKWNKSIVQHWRYHDRQDIEAYHDLRKKIKRIRYGLDIYNRIEGHSQLNSYIKRLAEVQDIFGALNDTATAKIYFSEITDTHSHAWFAVGWLSAQIELLKRVADSALKSIPKKIPFQ</sequence>
<dbReference type="RefSeq" id="WP_163763540.1">
    <property type="nucleotide sequence ID" value="NZ_JAAGYR010000001.1"/>
</dbReference>
<dbReference type="InterPro" id="IPR038186">
    <property type="entry name" value="CHAD_dom_sf"/>
</dbReference>
<dbReference type="Gene3D" id="2.40.320.10">
    <property type="entry name" value="Hypothetical Protein Pfu-838710-001"/>
    <property type="match status" value="1"/>
</dbReference>
<accession>A0A6L9Y306</accession>
<evidence type="ECO:0000313" key="3">
    <source>
        <dbReference type="EMBL" id="NEN74730.1"/>
    </source>
</evidence>
<organism evidence="3 4">
    <name type="scientific">Pelistega ratti</name>
    <dbReference type="NCBI Taxonomy" id="2652177"/>
    <lineage>
        <taxon>Bacteria</taxon>
        <taxon>Pseudomonadati</taxon>
        <taxon>Pseudomonadota</taxon>
        <taxon>Betaproteobacteria</taxon>
        <taxon>Burkholderiales</taxon>
        <taxon>Alcaligenaceae</taxon>
        <taxon>Pelistega</taxon>
    </lineage>
</organism>
<protein>
    <submittedName>
        <fullName evidence="3">CYTH and CHAD domain-containing protein</fullName>
    </submittedName>
</protein>
<dbReference type="GO" id="GO:0046872">
    <property type="term" value="F:metal ion binding"/>
    <property type="evidence" value="ECO:0007669"/>
    <property type="project" value="TreeGrafter"/>
</dbReference>
<dbReference type="InterPro" id="IPR033469">
    <property type="entry name" value="CYTH-like_dom_sf"/>
</dbReference>
<dbReference type="PANTHER" id="PTHR39569">
    <property type="entry name" value="INORGANIC TRIPHOSPHATASE"/>
    <property type="match status" value="1"/>
</dbReference>
<dbReference type="InterPro" id="IPR007899">
    <property type="entry name" value="CHAD_dom"/>
</dbReference>
<reference evidence="3 4" key="1">
    <citation type="submission" date="2020-02" db="EMBL/GenBank/DDBJ databases">
        <title>Pelistega sp. NLN82 were isolated from wild rodents of the Hainan Island.</title>
        <authorList>
            <person name="Niu N."/>
            <person name="Zhou J."/>
        </authorList>
    </citation>
    <scope>NUCLEOTIDE SEQUENCE [LARGE SCALE GENOMIC DNA]</scope>
    <source>
        <strain evidence="3 4">NLN82</strain>
    </source>
</reference>
<dbReference type="GO" id="GO:0050355">
    <property type="term" value="F:inorganic triphosphate phosphatase activity"/>
    <property type="evidence" value="ECO:0007669"/>
    <property type="project" value="InterPro"/>
</dbReference>
<dbReference type="AlphaFoldDB" id="A0A6L9Y306"/>
<evidence type="ECO:0000259" key="1">
    <source>
        <dbReference type="PROSITE" id="PS51707"/>
    </source>
</evidence>
<dbReference type="PANTHER" id="PTHR39569:SF1">
    <property type="entry name" value="INORGANIC TRIPHOSPHATASE"/>
    <property type="match status" value="1"/>
</dbReference>
<dbReference type="InterPro" id="IPR023577">
    <property type="entry name" value="CYTH_domain"/>
</dbReference>
<gene>
    <name evidence="3" type="ORF">F9B74_00095</name>
</gene>
<dbReference type="PROSITE" id="PS51708">
    <property type="entry name" value="CHAD"/>
    <property type="match status" value="1"/>
</dbReference>